<keyword evidence="5" id="KW-0067">ATP-binding</keyword>
<evidence type="ECO:0000256" key="4">
    <source>
        <dbReference type="ARBA" id="ARBA00022806"/>
    </source>
</evidence>
<dbReference type="GO" id="GO:0016787">
    <property type="term" value="F:hydrolase activity"/>
    <property type="evidence" value="ECO:0007669"/>
    <property type="project" value="UniProtKB-KW"/>
</dbReference>
<reference evidence="7" key="1">
    <citation type="submission" date="2023-10" db="EMBL/GenBank/DDBJ databases">
        <title>Genome assemblies of two species of porcelain crab, Petrolisthes cinctipes and Petrolisthes manimaculis (Anomura: Porcellanidae).</title>
        <authorList>
            <person name="Angst P."/>
        </authorList>
    </citation>
    <scope>NUCLEOTIDE SEQUENCE</scope>
    <source>
        <strain evidence="7">PB745_01</strain>
        <tissue evidence="7">Gill</tissue>
    </source>
</reference>
<feature type="domain" description="DEAD/DEAH-box helicase" evidence="6">
    <location>
        <begin position="61"/>
        <end position="127"/>
    </location>
</feature>
<accession>A0AAE1KXI8</accession>
<dbReference type="GO" id="GO:0005524">
    <property type="term" value="F:ATP binding"/>
    <property type="evidence" value="ECO:0007669"/>
    <property type="project" value="UniProtKB-KW"/>
</dbReference>
<dbReference type="SUPFAM" id="SSF52540">
    <property type="entry name" value="P-loop containing nucleoside triphosphate hydrolases"/>
    <property type="match status" value="1"/>
</dbReference>
<keyword evidence="8" id="KW-1185">Reference proteome</keyword>
<dbReference type="GO" id="GO:0003723">
    <property type="term" value="F:RNA binding"/>
    <property type="evidence" value="ECO:0007669"/>
    <property type="project" value="TreeGrafter"/>
</dbReference>
<evidence type="ECO:0000256" key="2">
    <source>
        <dbReference type="ARBA" id="ARBA00022741"/>
    </source>
</evidence>
<dbReference type="PANTHER" id="PTHR47963">
    <property type="entry name" value="DEAD-BOX ATP-DEPENDENT RNA HELICASE 47, MITOCHONDRIAL"/>
    <property type="match status" value="1"/>
</dbReference>
<sequence>MEGTEKQGRSLPQRHVALFVLISQGTRTLQTHYSHPKPSSGSHTTLIYIYLTKTMQNRRLLHNQNMVSEREGDKNKPDIVVGTPTRVLKHITAGNLTVKDSLKMLVIDEADLMFTFEYLGDIEAVLKYRAKDAWNRCTSIAILETRKKELKRELLHSEKLQTFFKDHPKDLQALRHDNPKHNLTPLKRKADPLKSMEFSGFKRKKT</sequence>
<name>A0AAE1KXI8_PETCI</name>
<evidence type="ECO:0000256" key="1">
    <source>
        <dbReference type="ARBA" id="ARBA00012552"/>
    </source>
</evidence>
<evidence type="ECO:0000259" key="6">
    <source>
        <dbReference type="Pfam" id="PF00270"/>
    </source>
</evidence>
<dbReference type="InterPro" id="IPR050547">
    <property type="entry name" value="DEAD_box_RNA_helicases"/>
</dbReference>
<dbReference type="GO" id="GO:0003724">
    <property type="term" value="F:RNA helicase activity"/>
    <property type="evidence" value="ECO:0007669"/>
    <property type="project" value="UniProtKB-EC"/>
</dbReference>
<protein>
    <recommendedName>
        <fullName evidence="1">RNA helicase</fullName>
        <ecNumber evidence="1">3.6.4.13</ecNumber>
    </recommendedName>
</protein>
<dbReference type="AlphaFoldDB" id="A0AAE1KXI8"/>
<keyword evidence="4" id="KW-0347">Helicase</keyword>
<dbReference type="InterPro" id="IPR011545">
    <property type="entry name" value="DEAD/DEAH_box_helicase_dom"/>
</dbReference>
<dbReference type="EC" id="3.6.4.13" evidence="1"/>
<dbReference type="Gene3D" id="3.40.50.300">
    <property type="entry name" value="P-loop containing nucleotide triphosphate hydrolases"/>
    <property type="match status" value="1"/>
</dbReference>
<gene>
    <name evidence="7" type="ORF">Pcinc_010318</name>
</gene>
<evidence type="ECO:0000313" key="7">
    <source>
        <dbReference type="EMBL" id="KAK3885475.1"/>
    </source>
</evidence>
<organism evidence="7 8">
    <name type="scientific">Petrolisthes cinctipes</name>
    <name type="common">Flat porcelain crab</name>
    <dbReference type="NCBI Taxonomy" id="88211"/>
    <lineage>
        <taxon>Eukaryota</taxon>
        <taxon>Metazoa</taxon>
        <taxon>Ecdysozoa</taxon>
        <taxon>Arthropoda</taxon>
        <taxon>Crustacea</taxon>
        <taxon>Multicrustacea</taxon>
        <taxon>Malacostraca</taxon>
        <taxon>Eumalacostraca</taxon>
        <taxon>Eucarida</taxon>
        <taxon>Decapoda</taxon>
        <taxon>Pleocyemata</taxon>
        <taxon>Anomura</taxon>
        <taxon>Galatheoidea</taxon>
        <taxon>Porcellanidae</taxon>
        <taxon>Petrolisthes</taxon>
    </lineage>
</organism>
<evidence type="ECO:0000256" key="5">
    <source>
        <dbReference type="ARBA" id="ARBA00022840"/>
    </source>
</evidence>
<keyword evidence="3" id="KW-0378">Hydrolase</keyword>
<dbReference type="Proteomes" id="UP001286313">
    <property type="component" value="Unassembled WGS sequence"/>
</dbReference>
<comment type="caution">
    <text evidence="7">The sequence shown here is derived from an EMBL/GenBank/DDBJ whole genome shotgun (WGS) entry which is preliminary data.</text>
</comment>
<proteinExistence type="predicted"/>
<dbReference type="InterPro" id="IPR027417">
    <property type="entry name" value="P-loop_NTPase"/>
</dbReference>
<dbReference type="EMBL" id="JAWQEG010000795">
    <property type="protein sequence ID" value="KAK3885475.1"/>
    <property type="molecule type" value="Genomic_DNA"/>
</dbReference>
<dbReference type="PANTHER" id="PTHR47963:SF8">
    <property type="entry name" value="ATP-DEPENDENT RNA HELICASE DEAD"/>
    <property type="match status" value="1"/>
</dbReference>
<dbReference type="Pfam" id="PF00270">
    <property type="entry name" value="DEAD"/>
    <property type="match status" value="1"/>
</dbReference>
<evidence type="ECO:0000256" key="3">
    <source>
        <dbReference type="ARBA" id="ARBA00022801"/>
    </source>
</evidence>
<keyword evidence="2" id="KW-0547">Nucleotide-binding</keyword>
<evidence type="ECO:0000313" key="8">
    <source>
        <dbReference type="Proteomes" id="UP001286313"/>
    </source>
</evidence>